<dbReference type="AlphaFoldDB" id="A0A098E6V6"/>
<keyword evidence="2" id="KW-0813">Transport</keyword>
<feature type="transmembrane region" description="Helical" evidence="6">
    <location>
        <begin position="6"/>
        <end position="25"/>
    </location>
</feature>
<accession>A0A098E6V6</accession>
<feature type="transmembrane region" description="Helical" evidence="6">
    <location>
        <begin position="115"/>
        <end position="134"/>
    </location>
</feature>
<evidence type="ECO:0000256" key="2">
    <source>
        <dbReference type="ARBA" id="ARBA00022448"/>
    </source>
</evidence>
<evidence type="ECO:0000313" key="7">
    <source>
        <dbReference type="EMBL" id="CEG11199.1"/>
    </source>
</evidence>
<dbReference type="InterPro" id="IPR001204">
    <property type="entry name" value="Phos_transporter"/>
</dbReference>
<feature type="transmembrane region" description="Helical" evidence="6">
    <location>
        <begin position="189"/>
        <end position="218"/>
    </location>
</feature>
<feature type="transmembrane region" description="Helical" evidence="6">
    <location>
        <begin position="224"/>
        <end position="248"/>
    </location>
</feature>
<name>A0A098E6V6_9ZZZZ</name>
<protein>
    <submittedName>
        <fullName evidence="7">Putative low-affinity inorganic phosphate transporter</fullName>
    </submittedName>
</protein>
<dbReference type="GO" id="GO:0005315">
    <property type="term" value="F:phosphate transmembrane transporter activity"/>
    <property type="evidence" value="ECO:0007669"/>
    <property type="project" value="InterPro"/>
</dbReference>
<gene>
    <name evidence="7" type="primary">pit</name>
    <name evidence="7" type="ORF">MSIBF_A1290014</name>
</gene>
<dbReference type="GO" id="GO:0016020">
    <property type="term" value="C:membrane"/>
    <property type="evidence" value="ECO:0007669"/>
    <property type="project" value="UniProtKB-SubCell"/>
</dbReference>
<dbReference type="GO" id="GO:0035435">
    <property type="term" value="P:phosphate ion transmembrane transport"/>
    <property type="evidence" value="ECO:0007669"/>
    <property type="project" value="TreeGrafter"/>
</dbReference>
<sequence>MIESVLLPVAIVVVIILVFDFINGFHDTANQVSPAIGAKALKPRDAVLLAAIMNFAGPFVLGTLVADTIGKIVNAKALQSLSTDFALTVIGCAILAAIVWNLITWQKGIPSSSSHALVGGVVGAAAIAIGFDAINPAAITKTISGLLFSPLIAFGFVFLLTILVFWVTFKVFKNSPKSGKIYKYSQIFFVIWTGLAHGGNDATKSMGIIGLVLLIAGITQQFEIPFWVIFSCSLAMALGTAIGGFKIIRTMAKKMTKLSPDLGFAAQAGNSLVLTLGTITGFPMSTTHVITTSIMGAGSAKGFKRVQWGLGKNIVFAWILTIPITAVIAGLLVVIAKILFF</sequence>
<keyword evidence="4 6" id="KW-1133">Transmembrane helix</keyword>
<comment type="subcellular location">
    <subcellularLocation>
        <location evidence="1">Membrane</location>
        <topology evidence="1">Multi-pass membrane protein</topology>
    </subcellularLocation>
</comment>
<feature type="transmembrane region" description="Helical" evidence="6">
    <location>
        <begin position="46"/>
        <end position="65"/>
    </location>
</feature>
<keyword evidence="5 6" id="KW-0472">Membrane</keyword>
<organism evidence="7">
    <name type="scientific">groundwater metagenome</name>
    <dbReference type="NCBI Taxonomy" id="717931"/>
    <lineage>
        <taxon>unclassified sequences</taxon>
        <taxon>metagenomes</taxon>
        <taxon>ecological metagenomes</taxon>
    </lineage>
</organism>
<feature type="transmembrane region" description="Helical" evidence="6">
    <location>
        <begin position="314"/>
        <end position="340"/>
    </location>
</feature>
<dbReference type="PANTHER" id="PTHR11101:SF80">
    <property type="entry name" value="PHOSPHATE TRANSPORTER"/>
    <property type="match status" value="1"/>
</dbReference>
<evidence type="ECO:0000256" key="1">
    <source>
        <dbReference type="ARBA" id="ARBA00004141"/>
    </source>
</evidence>
<proteinExistence type="predicted"/>
<dbReference type="EMBL" id="CCXY01000034">
    <property type="protein sequence ID" value="CEG11199.1"/>
    <property type="molecule type" value="Genomic_DNA"/>
</dbReference>
<evidence type="ECO:0000256" key="4">
    <source>
        <dbReference type="ARBA" id="ARBA00022989"/>
    </source>
</evidence>
<reference evidence="7" key="1">
    <citation type="submission" date="2014-09" db="EMBL/GenBank/DDBJ databases">
        <authorList>
            <person name="Probst J Alexander"/>
        </authorList>
    </citation>
    <scope>NUCLEOTIDE SEQUENCE</scope>
</reference>
<feature type="transmembrane region" description="Helical" evidence="6">
    <location>
        <begin position="146"/>
        <end position="169"/>
    </location>
</feature>
<evidence type="ECO:0000256" key="6">
    <source>
        <dbReference type="SAM" id="Phobius"/>
    </source>
</evidence>
<feature type="transmembrane region" description="Helical" evidence="6">
    <location>
        <begin position="85"/>
        <end position="103"/>
    </location>
</feature>
<dbReference type="PANTHER" id="PTHR11101">
    <property type="entry name" value="PHOSPHATE TRANSPORTER"/>
    <property type="match status" value="1"/>
</dbReference>
<evidence type="ECO:0000256" key="3">
    <source>
        <dbReference type="ARBA" id="ARBA00022692"/>
    </source>
</evidence>
<keyword evidence="3 6" id="KW-0812">Transmembrane</keyword>
<dbReference type="Pfam" id="PF01384">
    <property type="entry name" value="PHO4"/>
    <property type="match status" value="1"/>
</dbReference>
<evidence type="ECO:0000256" key="5">
    <source>
        <dbReference type="ARBA" id="ARBA00023136"/>
    </source>
</evidence>